<feature type="domain" description="MIF4G-like type 2" evidence="3">
    <location>
        <begin position="8"/>
        <end position="163"/>
    </location>
</feature>
<keyword evidence="1" id="KW-0175">Coiled coil</keyword>
<protein>
    <submittedName>
        <fullName evidence="4">Nuclear cap-binding protein subunit 1</fullName>
    </submittedName>
</protein>
<name>A0A7J7INW5_9RHOD</name>
<dbReference type="GO" id="GO:0016070">
    <property type="term" value="P:RNA metabolic process"/>
    <property type="evidence" value="ECO:0007669"/>
    <property type="project" value="InterPro"/>
</dbReference>
<dbReference type="Pfam" id="PF09090">
    <property type="entry name" value="MIF4G_like_2"/>
    <property type="match status" value="1"/>
</dbReference>
<dbReference type="Proteomes" id="UP000530660">
    <property type="component" value="Unassembled WGS sequence"/>
</dbReference>
<dbReference type="InterPro" id="IPR015174">
    <property type="entry name" value="MIF4G-like_typ-2"/>
</dbReference>
<feature type="compositionally biased region" description="Basic and acidic residues" evidence="2">
    <location>
        <begin position="182"/>
        <end position="194"/>
    </location>
</feature>
<evidence type="ECO:0000256" key="1">
    <source>
        <dbReference type="SAM" id="Coils"/>
    </source>
</evidence>
<keyword evidence="5" id="KW-1185">Reference proteome</keyword>
<evidence type="ECO:0000259" key="3">
    <source>
        <dbReference type="Pfam" id="PF09090"/>
    </source>
</evidence>
<comment type="caution">
    <text evidence="4">The sequence shown here is derived from an EMBL/GenBank/DDBJ whole genome shotgun (WGS) entry which is preliminary data.</text>
</comment>
<dbReference type="AlphaFoldDB" id="A0A7J7INW5"/>
<organism evidence="4 5">
    <name type="scientific">Cyanidiococcus yangmingshanensis</name>
    <dbReference type="NCBI Taxonomy" id="2690220"/>
    <lineage>
        <taxon>Eukaryota</taxon>
        <taxon>Rhodophyta</taxon>
        <taxon>Bangiophyceae</taxon>
        <taxon>Cyanidiales</taxon>
        <taxon>Cyanidiaceae</taxon>
        <taxon>Cyanidiococcus</taxon>
    </lineage>
</organism>
<feature type="region of interest" description="Disordered" evidence="2">
    <location>
        <begin position="165"/>
        <end position="194"/>
    </location>
</feature>
<evidence type="ECO:0000256" key="2">
    <source>
        <dbReference type="SAM" id="MobiDB-lite"/>
    </source>
</evidence>
<proteinExistence type="predicted"/>
<reference evidence="4 5" key="1">
    <citation type="journal article" date="2020" name="J. Phycol.">
        <title>Comparative genome analysis reveals Cyanidiococcus gen. nov., a new extremophilic red algal genus sister to Cyanidioschyzon (Cyanidioschyzonaceae, Rhodophyta).</title>
        <authorList>
            <person name="Liu S.-L."/>
            <person name="Chiang Y.-R."/>
            <person name="Yoon H.S."/>
            <person name="Fu H.-Y."/>
        </authorList>
    </citation>
    <scope>NUCLEOTIDE SEQUENCE [LARGE SCALE GENOMIC DNA]</scope>
    <source>
        <strain evidence="4 5">THAL066</strain>
    </source>
</reference>
<dbReference type="EMBL" id="VWRR01000003">
    <property type="protein sequence ID" value="KAF6004410.1"/>
    <property type="molecule type" value="Genomic_DNA"/>
</dbReference>
<feature type="coiled-coil region" evidence="1">
    <location>
        <begin position="91"/>
        <end position="118"/>
    </location>
</feature>
<dbReference type="Gene3D" id="1.25.40.180">
    <property type="match status" value="1"/>
</dbReference>
<evidence type="ECO:0000313" key="4">
    <source>
        <dbReference type="EMBL" id="KAF6004410.1"/>
    </source>
</evidence>
<sequence length="194" mass="21025">MVENWGGVLRHLRDEQGAAAAGTMLATIVLQTWRQSHQNALLTLNALCAADILDRATAVATAFRQLMATTSSFLACAGHNVTVQALLLAVSRATERDVEHYQSQLAQAQQMLQMYRQGLKRLLVVVLDCLAQMLNRYRSETRVAGSEGDTTEASALQQWLAQRAQGPHPGASAYPSGPDTSTARHVESALGECH</sequence>
<gene>
    <name evidence="4" type="primary">NCBP1_1</name>
    <name evidence="4" type="ORF">F1559_001759</name>
</gene>
<evidence type="ECO:0000313" key="5">
    <source>
        <dbReference type="Proteomes" id="UP000530660"/>
    </source>
</evidence>
<accession>A0A7J7INW5</accession>